<keyword evidence="1" id="KW-0472">Membrane</keyword>
<accession>A0A4Q1K580</accession>
<dbReference type="InterPro" id="IPR001173">
    <property type="entry name" value="Glyco_trans_2-like"/>
</dbReference>
<dbReference type="AlphaFoldDB" id="A0A4Q1K580"/>
<protein>
    <submittedName>
        <fullName evidence="3">Glycosyltransferase family 2 protein</fullName>
    </submittedName>
</protein>
<proteinExistence type="predicted"/>
<comment type="caution">
    <text evidence="3">The sequence shown here is derived from an EMBL/GenBank/DDBJ whole genome shotgun (WGS) entry which is preliminary data.</text>
</comment>
<evidence type="ECO:0000313" key="3">
    <source>
        <dbReference type="EMBL" id="RXR20938.1"/>
    </source>
</evidence>
<dbReference type="OrthoDB" id="9815829at2"/>
<feature type="domain" description="Glycosyltransferase 2-like" evidence="2">
    <location>
        <begin position="6"/>
        <end position="129"/>
    </location>
</feature>
<name>A0A4Q1K580_9FLAO</name>
<keyword evidence="1" id="KW-0812">Transmembrane</keyword>
<dbReference type="GO" id="GO:0016758">
    <property type="term" value="F:hexosyltransferase activity"/>
    <property type="evidence" value="ECO:0007669"/>
    <property type="project" value="UniProtKB-ARBA"/>
</dbReference>
<sequence>MSELVSIITPTYNSAKYISEAIQSVQKQTYRNWEMLIVDDCSSDNTIAIVEQFMEDDHRIHLLKLNKNSGAGVARNSAITEAKGKYISFLDSDDLWKPEKLSKQIEFMKANNIPFTFSFYDCINEDGKSLNIRVEAPKKLSYIKLFFCNFVGNLTGIYDTDYFGKIAISSIRKRQDWMVWLSIVKKIKVAQPIPESLAYYRVRKDSISASKIKLLKHNYTVYRKFHRFNVLVSLACMMGFLFTQLLVKPRFVKTITT</sequence>
<reference evidence="4" key="1">
    <citation type="submission" date="2019-01" db="EMBL/GenBank/DDBJ databases">
        <title>Cytophagaceae bacterium strain CAR-16.</title>
        <authorList>
            <person name="Chen W.-M."/>
        </authorList>
    </citation>
    <scope>NUCLEOTIDE SEQUENCE [LARGE SCALE GENOMIC DNA]</scope>
    <source>
        <strain evidence="4">LLJ-11</strain>
    </source>
</reference>
<evidence type="ECO:0000313" key="4">
    <source>
        <dbReference type="Proteomes" id="UP000290283"/>
    </source>
</evidence>
<dbReference type="PANTHER" id="PTHR22916:SF3">
    <property type="entry name" value="UDP-GLCNAC:BETAGAL BETA-1,3-N-ACETYLGLUCOSAMINYLTRANSFERASE-LIKE PROTEIN 1"/>
    <property type="match status" value="1"/>
</dbReference>
<dbReference type="Gene3D" id="3.90.550.10">
    <property type="entry name" value="Spore Coat Polysaccharide Biosynthesis Protein SpsA, Chain A"/>
    <property type="match status" value="1"/>
</dbReference>
<dbReference type="SUPFAM" id="SSF53448">
    <property type="entry name" value="Nucleotide-diphospho-sugar transferases"/>
    <property type="match status" value="1"/>
</dbReference>
<keyword evidence="3" id="KW-0808">Transferase</keyword>
<keyword evidence="1" id="KW-1133">Transmembrane helix</keyword>
<organism evidence="3 4">
    <name type="scientific">Flavobacterium amnicola</name>
    <dbReference type="NCBI Taxonomy" id="2506422"/>
    <lineage>
        <taxon>Bacteria</taxon>
        <taxon>Pseudomonadati</taxon>
        <taxon>Bacteroidota</taxon>
        <taxon>Flavobacteriia</taxon>
        <taxon>Flavobacteriales</taxon>
        <taxon>Flavobacteriaceae</taxon>
        <taxon>Flavobacterium</taxon>
    </lineage>
</organism>
<dbReference type="Proteomes" id="UP000290283">
    <property type="component" value="Unassembled WGS sequence"/>
</dbReference>
<dbReference type="Pfam" id="PF00535">
    <property type="entry name" value="Glycos_transf_2"/>
    <property type="match status" value="1"/>
</dbReference>
<dbReference type="InterPro" id="IPR029044">
    <property type="entry name" value="Nucleotide-diphossugar_trans"/>
</dbReference>
<dbReference type="PANTHER" id="PTHR22916">
    <property type="entry name" value="GLYCOSYLTRANSFERASE"/>
    <property type="match status" value="1"/>
</dbReference>
<keyword evidence="4" id="KW-1185">Reference proteome</keyword>
<gene>
    <name evidence="3" type="ORF">EQG63_03095</name>
</gene>
<dbReference type="EMBL" id="SBKO01000001">
    <property type="protein sequence ID" value="RXR20938.1"/>
    <property type="molecule type" value="Genomic_DNA"/>
</dbReference>
<feature type="transmembrane region" description="Helical" evidence="1">
    <location>
        <begin position="228"/>
        <end position="247"/>
    </location>
</feature>
<dbReference type="CDD" id="cd00761">
    <property type="entry name" value="Glyco_tranf_GTA_type"/>
    <property type="match status" value="1"/>
</dbReference>
<dbReference type="RefSeq" id="WP_129434292.1">
    <property type="nucleotide sequence ID" value="NZ_SBKO01000001.1"/>
</dbReference>
<evidence type="ECO:0000259" key="2">
    <source>
        <dbReference type="Pfam" id="PF00535"/>
    </source>
</evidence>
<evidence type="ECO:0000256" key="1">
    <source>
        <dbReference type="SAM" id="Phobius"/>
    </source>
</evidence>